<dbReference type="CDD" id="cd14014">
    <property type="entry name" value="STKc_PknB_like"/>
    <property type="match status" value="1"/>
</dbReference>
<dbReference type="Pfam" id="PF00069">
    <property type="entry name" value="Pkinase"/>
    <property type="match status" value="1"/>
</dbReference>
<dbReference type="PANTHER" id="PTHR44167:SF24">
    <property type="entry name" value="SERINE_THREONINE-PROTEIN KINASE CHK2"/>
    <property type="match status" value="1"/>
</dbReference>
<dbReference type="PROSITE" id="PS00108">
    <property type="entry name" value="PROTEIN_KINASE_ST"/>
    <property type="match status" value="1"/>
</dbReference>
<dbReference type="SUPFAM" id="SSF56112">
    <property type="entry name" value="Protein kinase-like (PK-like)"/>
    <property type="match status" value="1"/>
</dbReference>
<keyword evidence="2 3" id="KW-0067">ATP-binding</keyword>
<dbReference type="PROSITE" id="PS50011">
    <property type="entry name" value="PROTEIN_KINASE_DOM"/>
    <property type="match status" value="1"/>
</dbReference>
<dbReference type="EMBL" id="AP019860">
    <property type="protein sequence ID" value="BBM82457.1"/>
    <property type="molecule type" value="Genomic_DNA"/>
</dbReference>
<sequence>MTKNILIIDYESEDYPQEMFKGYRVYNVSTMMDAVKRILLQRPHVIVANIDIYENDASILTHILKVNKNTPIVAITSDKKNVKIVRKNLPKQVYALFCKPVSMLNLVNAVNSAPQSIVTKDEHKSNQAVGKKIDNYVVKKTLGCGASGTVYKASDGTTEVAIKILKAQFNNDMKRFNRETKYLMAVDHPNIVKAMYARQLDDEYYYIVMELFEAEHLSRHLARQGFFSLEESTFLIREIAKGMAAAHKVQLIHRDLKPSNVLYNRHEKKIKIIDFGIAKRPEDFSLTTEGIALGTPAYMSPEQIITPEIDHRSDIYSLGIIFYNLLMGDPPFDGEDDHEVMRAQMYEEVSWPVAEKQVPQYIRDVIEKMLHKNREHRYQTMEEVDEALANVTSN</sequence>
<keyword evidence="5" id="KW-0723">Serine/threonine-protein kinase</keyword>
<dbReference type="SUPFAM" id="SSF52172">
    <property type="entry name" value="CheY-like"/>
    <property type="match status" value="1"/>
</dbReference>
<keyword evidence="6" id="KW-1185">Reference proteome</keyword>
<proteinExistence type="predicted"/>
<dbReference type="OrthoDB" id="9788659at2"/>
<evidence type="ECO:0000313" key="5">
    <source>
        <dbReference type="EMBL" id="BBM82457.1"/>
    </source>
</evidence>
<dbReference type="GO" id="GO:0004674">
    <property type="term" value="F:protein serine/threonine kinase activity"/>
    <property type="evidence" value="ECO:0007669"/>
    <property type="project" value="UniProtKB-KW"/>
</dbReference>
<dbReference type="InterPro" id="IPR011009">
    <property type="entry name" value="Kinase-like_dom_sf"/>
</dbReference>
<name>A0A5S9IJ21_UABAM</name>
<dbReference type="AlphaFoldDB" id="A0A5S9IJ21"/>
<dbReference type="InterPro" id="IPR011006">
    <property type="entry name" value="CheY-like_superfamily"/>
</dbReference>
<dbReference type="KEGG" id="uam:UABAM_00800"/>
<dbReference type="SMART" id="SM00220">
    <property type="entry name" value="S_TKc"/>
    <property type="match status" value="1"/>
</dbReference>
<dbReference type="InterPro" id="IPR017441">
    <property type="entry name" value="Protein_kinase_ATP_BS"/>
</dbReference>
<evidence type="ECO:0000256" key="3">
    <source>
        <dbReference type="PROSITE-ProRule" id="PRU10141"/>
    </source>
</evidence>
<dbReference type="GO" id="GO:0005524">
    <property type="term" value="F:ATP binding"/>
    <property type="evidence" value="ECO:0007669"/>
    <property type="project" value="UniProtKB-UniRule"/>
</dbReference>
<evidence type="ECO:0000259" key="4">
    <source>
        <dbReference type="PROSITE" id="PS50011"/>
    </source>
</evidence>
<protein>
    <submittedName>
        <fullName evidence="5">Serine/threonine protein kinase</fullName>
    </submittedName>
</protein>
<feature type="domain" description="Protein kinase" evidence="4">
    <location>
        <begin position="136"/>
        <end position="389"/>
    </location>
</feature>
<dbReference type="InterPro" id="IPR000719">
    <property type="entry name" value="Prot_kinase_dom"/>
</dbReference>
<organism evidence="5 6">
    <name type="scientific">Uabimicrobium amorphum</name>
    <dbReference type="NCBI Taxonomy" id="2596890"/>
    <lineage>
        <taxon>Bacteria</taxon>
        <taxon>Pseudomonadati</taxon>
        <taxon>Planctomycetota</taxon>
        <taxon>Candidatus Uabimicrobiia</taxon>
        <taxon>Candidatus Uabimicrobiales</taxon>
        <taxon>Candidatus Uabimicrobiaceae</taxon>
        <taxon>Candidatus Uabimicrobium</taxon>
    </lineage>
</organism>
<keyword evidence="5" id="KW-0808">Transferase</keyword>
<dbReference type="PROSITE" id="PS00107">
    <property type="entry name" value="PROTEIN_KINASE_ATP"/>
    <property type="match status" value="1"/>
</dbReference>
<feature type="binding site" evidence="3">
    <location>
        <position position="163"/>
    </location>
    <ligand>
        <name>ATP</name>
        <dbReference type="ChEBI" id="CHEBI:30616"/>
    </ligand>
</feature>
<keyword evidence="5" id="KW-0418">Kinase</keyword>
<dbReference type="PANTHER" id="PTHR44167">
    <property type="entry name" value="OVARIAN-SPECIFIC SERINE/THREONINE-PROTEIN KINASE LOK-RELATED"/>
    <property type="match status" value="1"/>
</dbReference>
<dbReference type="Gene3D" id="3.40.50.2300">
    <property type="match status" value="1"/>
</dbReference>
<reference evidence="5 6" key="1">
    <citation type="submission" date="2019-08" db="EMBL/GenBank/DDBJ databases">
        <title>Complete genome sequence of Candidatus Uab amorphum.</title>
        <authorList>
            <person name="Shiratori T."/>
            <person name="Suzuki S."/>
            <person name="Kakizawa Y."/>
            <person name="Ishida K."/>
        </authorList>
    </citation>
    <scope>NUCLEOTIDE SEQUENCE [LARGE SCALE GENOMIC DNA]</scope>
    <source>
        <strain evidence="5 6">SRT547</strain>
    </source>
</reference>
<dbReference type="InterPro" id="IPR008271">
    <property type="entry name" value="Ser/Thr_kinase_AS"/>
</dbReference>
<dbReference type="RefSeq" id="WP_151966699.1">
    <property type="nucleotide sequence ID" value="NZ_AP019860.1"/>
</dbReference>
<dbReference type="Proteomes" id="UP000326354">
    <property type="component" value="Chromosome"/>
</dbReference>
<dbReference type="Gene3D" id="1.10.510.10">
    <property type="entry name" value="Transferase(Phosphotransferase) domain 1"/>
    <property type="match status" value="1"/>
</dbReference>
<evidence type="ECO:0000313" key="6">
    <source>
        <dbReference type="Proteomes" id="UP000326354"/>
    </source>
</evidence>
<keyword evidence="1 3" id="KW-0547">Nucleotide-binding</keyword>
<evidence type="ECO:0000256" key="2">
    <source>
        <dbReference type="ARBA" id="ARBA00022840"/>
    </source>
</evidence>
<gene>
    <name evidence="5" type="ORF">UABAM_00800</name>
</gene>
<accession>A0A5S9IJ21</accession>
<evidence type="ECO:0000256" key="1">
    <source>
        <dbReference type="ARBA" id="ARBA00022741"/>
    </source>
</evidence>